<gene>
    <name evidence="1" type="ORF">Tci_360191</name>
</gene>
<organism evidence="1">
    <name type="scientific">Tanacetum cinerariifolium</name>
    <name type="common">Dalmatian daisy</name>
    <name type="synonym">Chrysanthemum cinerariifolium</name>
    <dbReference type="NCBI Taxonomy" id="118510"/>
    <lineage>
        <taxon>Eukaryota</taxon>
        <taxon>Viridiplantae</taxon>
        <taxon>Streptophyta</taxon>
        <taxon>Embryophyta</taxon>
        <taxon>Tracheophyta</taxon>
        <taxon>Spermatophyta</taxon>
        <taxon>Magnoliopsida</taxon>
        <taxon>eudicotyledons</taxon>
        <taxon>Gunneridae</taxon>
        <taxon>Pentapetalae</taxon>
        <taxon>asterids</taxon>
        <taxon>campanulids</taxon>
        <taxon>Asterales</taxon>
        <taxon>Asteraceae</taxon>
        <taxon>Asteroideae</taxon>
        <taxon>Anthemideae</taxon>
        <taxon>Anthemidinae</taxon>
        <taxon>Tanacetum</taxon>
    </lineage>
</organism>
<comment type="caution">
    <text evidence="1">The sequence shown here is derived from an EMBL/GenBank/DDBJ whole genome shotgun (WGS) entry which is preliminary data.</text>
</comment>
<dbReference type="GO" id="GO:0003964">
    <property type="term" value="F:RNA-directed DNA polymerase activity"/>
    <property type="evidence" value="ECO:0007669"/>
    <property type="project" value="UniProtKB-KW"/>
</dbReference>
<sequence>MDDEPMWVADRVVALTLDSAITIPETANEFSINGNHLTIVKENQFDGRIKIDPHKLIHKFLRICDMFKYRDTENEAVRLMMFLYHSLEKHKHAGMPNYGEVLKELVSNKHKIKKISATFLGDESSAILQNKVPPKLGNPGSFLIPCNFNKAFSCNALADLGASINLMSFLIREFISQNSQRERRPFLHTVDVVIRVKQKQLNLEIGTKRMIFHIDSAMKHSYSNDATCFSIDVIDKILEEDFDALLDEGSKILHSNEGTILEEKLFAEFDEFMAMNANENFESTSDTKEPPFEKNHL</sequence>
<protein>
    <submittedName>
        <fullName evidence="1">Reverse transcriptase domain-containing protein</fullName>
    </submittedName>
</protein>
<dbReference type="PANTHER" id="PTHR33067">
    <property type="entry name" value="RNA-DIRECTED DNA POLYMERASE-RELATED"/>
    <property type="match status" value="1"/>
</dbReference>
<keyword evidence="1" id="KW-0695">RNA-directed DNA polymerase</keyword>
<keyword evidence="1" id="KW-0808">Transferase</keyword>
<proteinExistence type="predicted"/>
<reference evidence="1" key="1">
    <citation type="journal article" date="2019" name="Sci. Rep.">
        <title>Draft genome of Tanacetum cinerariifolium, the natural source of mosquito coil.</title>
        <authorList>
            <person name="Yamashiro T."/>
            <person name="Shiraishi A."/>
            <person name="Satake H."/>
            <person name="Nakayama K."/>
        </authorList>
    </citation>
    <scope>NUCLEOTIDE SEQUENCE</scope>
</reference>
<keyword evidence="1" id="KW-0548">Nucleotidyltransferase</keyword>
<dbReference type="AlphaFoldDB" id="A0A699HCM5"/>
<dbReference type="EMBL" id="BKCJ010136438">
    <property type="protein sequence ID" value="GEX88216.1"/>
    <property type="molecule type" value="Genomic_DNA"/>
</dbReference>
<evidence type="ECO:0000313" key="1">
    <source>
        <dbReference type="EMBL" id="GEX88216.1"/>
    </source>
</evidence>
<name>A0A699HCM5_TANCI</name>
<accession>A0A699HCM5</accession>
<dbReference type="PANTHER" id="PTHR33067:SF9">
    <property type="entry name" value="RNA-DIRECTED DNA POLYMERASE"/>
    <property type="match status" value="1"/>
</dbReference>